<dbReference type="KEGG" id="pno:SNOG_12827"/>
<dbReference type="EMBL" id="CH445348">
    <property type="protein sequence ID" value="EAT79627.1"/>
    <property type="molecule type" value="Genomic_DNA"/>
</dbReference>
<organism evidence="1 2">
    <name type="scientific">Phaeosphaeria nodorum (strain SN15 / ATCC MYA-4574 / FGSC 10173)</name>
    <name type="common">Glume blotch fungus</name>
    <name type="synonym">Parastagonospora nodorum</name>
    <dbReference type="NCBI Taxonomy" id="321614"/>
    <lineage>
        <taxon>Eukaryota</taxon>
        <taxon>Fungi</taxon>
        <taxon>Dikarya</taxon>
        <taxon>Ascomycota</taxon>
        <taxon>Pezizomycotina</taxon>
        <taxon>Dothideomycetes</taxon>
        <taxon>Pleosporomycetidae</taxon>
        <taxon>Pleosporales</taxon>
        <taxon>Pleosporineae</taxon>
        <taxon>Phaeosphaeriaceae</taxon>
        <taxon>Parastagonospora</taxon>
    </lineage>
</organism>
<dbReference type="InParanoid" id="Q0U5Y7"/>
<gene>
    <name evidence="1" type="ORF">SNOG_12827</name>
</gene>
<accession>Q0U5Y7</accession>
<dbReference type="Proteomes" id="UP000001055">
    <property type="component" value="Unassembled WGS sequence"/>
</dbReference>
<dbReference type="GeneID" id="5979958"/>
<evidence type="ECO:0000313" key="2">
    <source>
        <dbReference type="Proteomes" id="UP000001055"/>
    </source>
</evidence>
<proteinExistence type="predicted"/>
<reference evidence="2" key="1">
    <citation type="journal article" date="2007" name="Plant Cell">
        <title>Dothideomycete-plant interactions illuminated by genome sequencing and EST analysis of the wheat pathogen Stagonospora nodorum.</title>
        <authorList>
            <person name="Hane J.K."/>
            <person name="Lowe R.G."/>
            <person name="Solomon P.S."/>
            <person name="Tan K.C."/>
            <person name="Schoch C.L."/>
            <person name="Spatafora J.W."/>
            <person name="Crous P.W."/>
            <person name="Kodira C."/>
            <person name="Birren B.W."/>
            <person name="Galagan J.E."/>
            <person name="Torriani S.F."/>
            <person name="McDonald B.A."/>
            <person name="Oliver R.P."/>
        </authorList>
    </citation>
    <scope>NUCLEOTIDE SEQUENCE [LARGE SCALE GENOMIC DNA]</scope>
    <source>
        <strain evidence="2">SN15 / ATCC MYA-4574 / FGSC 10173</strain>
    </source>
</reference>
<dbReference type="RefSeq" id="XP_001803045.1">
    <property type="nucleotide sequence ID" value="XM_001802993.1"/>
</dbReference>
<dbReference type="AlphaFoldDB" id="Q0U5Y7"/>
<evidence type="ECO:0000313" key="1">
    <source>
        <dbReference type="EMBL" id="EAT79627.1"/>
    </source>
</evidence>
<name>Q0U5Y7_PHANO</name>
<protein>
    <submittedName>
        <fullName evidence="1">Uncharacterized protein</fullName>
    </submittedName>
</protein>
<sequence>MSVKYWIMSFFKPRKKNSFSTKGTRYISNDPQLYDLYLITSYAEDSEDSEHEDEDEAYWFEVCANIV</sequence>